<evidence type="ECO:0000313" key="2">
    <source>
        <dbReference type="Proteomes" id="UP001519460"/>
    </source>
</evidence>
<accession>A0ABD0KXH7</accession>
<evidence type="ECO:0000313" key="1">
    <source>
        <dbReference type="EMBL" id="KAK7491863.1"/>
    </source>
</evidence>
<keyword evidence="2" id="KW-1185">Reference proteome</keyword>
<dbReference type="Proteomes" id="UP001519460">
    <property type="component" value="Unassembled WGS sequence"/>
</dbReference>
<sequence>MGRHLLPAGAAGFRDDAGVVGCLSGKLHDVRVEISQPDFAEEGLSLLTHPHSSVTLKNRQPLFAIFRVAGSGEQLNLLLTLRQGPPQCNAVPSSKRIAKLRSGLRAVVEQETLTVTSSHVQLRSPSPQDVAPSA</sequence>
<dbReference type="EMBL" id="JACVVK020000109">
    <property type="protein sequence ID" value="KAK7491863.1"/>
    <property type="molecule type" value="Genomic_DNA"/>
</dbReference>
<name>A0ABD0KXH7_9CAEN</name>
<reference evidence="1 2" key="1">
    <citation type="journal article" date="2023" name="Sci. Data">
        <title>Genome assembly of the Korean intertidal mud-creeper Batillaria attramentaria.</title>
        <authorList>
            <person name="Patra A.K."/>
            <person name="Ho P.T."/>
            <person name="Jun S."/>
            <person name="Lee S.J."/>
            <person name="Kim Y."/>
            <person name="Won Y.J."/>
        </authorList>
    </citation>
    <scope>NUCLEOTIDE SEQUENCE [LARGE SCALE GENOMIC DNA]</scope>
    <source>
        <strain evidence="1">Wonlab-2016</strain>
    </source>
</reference>
<protein>
    <submittedName>
        <fullName evidence="1">Uncharacterized protein</fullName>
    </submittedName>
</protein>
<organism evidence="1 2">
    <name type="scientific">Batillaria attramentaria</name>
    <dbReference type="NCBI Taxonomy" id="370345"/>
    <lineage>
        <taxon>Eukaryota</taxon>
        <taxon>Metazoa</taxon>
        <taxon>Spiralia</taxon>
        <taxon>Lophotrochozoa</taxon>
        <taxon>Mollusca</taxon>
        <taxon>Gastropoda</taxon>
        <taxon>Caenogastropoda</taxon>
        <taxon>Sorbeoconcha</taxon>
        <taxon>Cerithioidea</taxon>
        <taxon>Batillariidae</taxon>
        <taxon>Batillaria</taxon>
    </lineage>
</organism>
<gene>
    <name evidence="1" type="ORF">BaRGS_00016882</name>
</gene>
<proteinExistence type="predicted"/>
<comment type="caution">
    <text evidence="1">The sequence shown here is derived from an EMBL/GenBank/DDBJ whole genome shotgun (WGS) entry which is preliminary data.</text>
</comment>
<dbReference type="AlphaFoldDB" id="A0ABD0KXH7"/>